<dbReference type="PIRSF" id="PIRSF001892">
    <property type="entry name" value="CyaE"/>
    <property type="match status" value="1"/>
</dbReference>
<evidence type="ECO:0000256" key="8">
    <source>
        <dbReference type="SAM" id="Coils"/>
    </source>
</evidence>
<keyword evidence="5 7" id="KW-0472">Membrane</keyword>
<evidence type="ECO:0000256" key="9">
    <source>
        <dbReference type="SAM" id="SignalP"/>
    </source>
</evidence>
<keyword evidence="7" id="KW-0354">Hemolysis</keyword>
<reference evidence="10 11" key="1">
    <citation type="submission" date="2016-08" db="EMBL/GenBank/DDBJ databases">
        <authorList>
            <person name="Seilhamer J.J."/>
        </authorList>
    </citation>
    <scope>NUCLEOTIDE SEQUENCE [LARGE SCALE GENOMIC DNA]</scope>
    <source>
        <strain evidence="10 11">BRTC-1</strain>
    </source>
</reference>
<dbReference type="OrthoDB" id="5296315at2"/>
<gene>
    <name evidence="10" type="ORF">BFG52_10950</name>
</gene>
<dbReference type="Pfam" id="PF02321">
    <property type="entry name" value="OEP"/>
    <property type="match status" value="2"/>
</dbReference>
<evidence type="ECO:0000313" key="10">
    <source>
        <dbReference type="EMBL" id="AOA58815.1"/>
    </source>
</evidence>
<sequence>MNIFNQYIASLAISLALFNSSLQAQSEFALNNHSVDHLLVTQEAKIPVHTTDASLGVAGQQPLRNQIGVMNCLSQPTLAATKTLELIQAIEKAVCFSPETNSAWVQTKIQAAQLAISKSSYYPQLSTNANYDWGKDNYQVKDRSELSYDTNTRRFAITLQANWLLYDFGTRKAQVDEANKLLATSLALQNQVLQEVILKTITAYYEVIQYELKQENLKQLVAIAQKNYDIAHARYRAGAGIKSDALQMQANLAKAQSSLTQLNGELNIAKGNLAILMGEPAYQDFKTNNKVNIPTLLNLRSIQDLLNESLQVNPKLKAAQLAVEAAQAKVRATKRSQYPAISLLSNMSHSKQLGESPFANDTQRIQAGIQVSFPVFDGFNQKYQIRSAQENLKLKQLEEDQLKLQTHADIWKSYNQLQAMHDNLIALKSLNESASQAFEVTQGRYKAGVGNLVEVINAQNMYIEARLNFSTALTEFLIIRFQLLANIGNLNLWDE</sequence>
<dbReference type="InterPro" id="IPR003423">
    <property type="entry name" value="OMP_efflux"/>
</dbReference>
<protein>
    <recommendedName>
        <fullName evidence="7">Protein CyaE</fullName>
    </recommendedName>
</protein>
<keyword evidence="11" id="KW-1185">Reference proteome</keyword>
<evidence type="ECO:0000256" key="5">
    <source>
        <dbReference type="ARBA" id="ARBA00023136"/>
    </source>
</evidence>
<evidence type="ECO:0000256" key="1">
    <source>
        <dbReference type="ARBA" id="ARBA00007613"/>
    </source>
</evidence>
<dbReference type="GO" id="GO:0015288">
    <property type="term" value="F:porin activity"/>
    <property type="evidence" value="ECO:0007669"/>
    <property type="project" value="TreeGrafter"/>
</dbReference>
<organism evidence="10 11">
    <name type="scientific">Acinetobacter larvae</name>
    <dbReference type="NCBI Taxonomy" id="1789224"/>
    <lineage>
        <taxon>Bacteria</taxon>
        <taxon>Pseudomonadati</taxon>
        <taxon>Pseudomonadota</taxon>
        <taxon>Gammaproteobacteria</taxon>
        <taxon>Moraxellales</taxon>
        <taxon>Moraxellaceae</taxon>
        <taxon>Acinetobacter</taxon>
    </lineage>
</organism>
<evidence type="ECO:0000256" key="7">
    <source>
        <dbReference type="PIRNR" id="PIRNR001892"/>
    </source>
</evidence>
<dbReference type="Proteomes" id="UP000093391">
    <property type="component" value="Chromosome"/>
</dbReference>
<dbReference type="InterPro" id="IPR028351">
    <property type="entry name" value="CyaE"/>
</dbReference>
<dbReference type="PANTHER" id="PTHR30026:SF20">
    <property type="entry name" value="OUTER MEMBRANE PROTEIN TOLC"/>
    <property type="match status" value="1"/>
</dbReference>
<comment type="subcellular location">
    <subcellularLocation>
        <location evidence="7">Cell outer membrane</location>
        <topology evidence="7">Peripheral membrane protein</topology>
    </subcellularLocation>
</comment>
<feature type="signal peptide" evidence="9">
    <location>
        <begin position="1"/>
        <end position="24"/>
    </location>
</feature>
<feature type="chain" id="PRO_5008539960" description="Protein CyaE" evidence="9">
    <location>
        <begin position="25"/>
        <end position="495"/>
    </location>
</feature>
<dbReference type="SUPFAM" id="SSF56954">
    <property type="entry name" value="Outer membrane efflux proteins (OEP)"/>
    <property type="match status" value="1"/>
</dbReference>
<comment type="function">
    <text evidence="7">CyaE is necessary for transport of calmodulin-sensitive adenylate cyclase-hemolysin (cyclolysin).</text>
</comment>
<accession>A0A1B2M0W0</accession>
<keyword evidence="7" id="KW-0204">Cytolysis</keyword>
<dbReference type="GO" id="GO:0015562">
    <property type="term" value="F:efflux transmembrane transporter activity"/>
    <property type="evidence" value="ECO:0007669"/>
    <property type="project" value="InterPro"/>
</dbReference>
<name>A0A1B2M0W0_9GAMM</name>
<dbReference type="STRING" id="1789224.BFG52_10950"/>
<dbReference type="GO" id="GO:0031640">
    <property type="term" value="P:killing of cells of another organism"/>
    <property type="evidence" value="ECO:0007669"/>
    <property type="project" value="UniProtKB-KW"/>
</dbReference>
<dbReference type="KEGG" id="ala:BFG52_10950"/>
<keyword evidence="4" id="KW-0812">Transmembrane</keyword>
<dbReference type="RefSeq" id="WP_067555987.1">
    <property type="nucleotide sequence ID" value="NZ_CP016895.1"/>
</dbReference>
<dbReference type="GO" id="GO:1990281">
    <property type="term" value="C:efflux pump complex"/>
    <property type="evidence" value="ECO:0007669"/>
    <property type="project" value="TreeGrafter"/>
</dbReference>
<dbReference type="InterPro" id="IPR051906">
    <property type="entry name" value="TolC-like"/>
</dbReference>
<dbReference type="Gene3D" id="1.20.1600.10">
    <property type="entry name" value="Outer membrane efflux proteins (OEP)"/>
    <property type="match status" value="1"/>
</dbReference>
<keyword evidence="8" id="KW-0175">Coiled coil</keyword>
<proteinExistence type="inferred from homology"/>
<evidence type="ECO:0000256" key="3">
    <source>
        <dbReference type="ARBA" id="ARBA00022452"/>
    </source>
</evidence>
<keyword evidence="6 7" id="KW-0998">Cell outer membrane</keyword>
<keyword evidence="2 7" id="KW-0813">Transport</keyword>
<keyword evidence="3" id="KW-1134">Transmembrane beta strand</keyword>
<feature type="coiled-coil region" evidence="8">
    <location>
        <begin position="245"/>
        <end position="272"/>
    </location>
</feature>
<dbReference type="AlphaFoldDB" id="A0A1B2M0W0"/>
<keyword evidence="9" id="KW-0732">Signal</keyword>
<dbReference type="PANTHER" id="PTHR30026">
    <property type="entry name" value="OUTER MEMBRANE PROTEIN TOLC"/>
    <property type="match status" value="1"/>
</dbReference>
<evidence type="ECO:0000256" key="6">
    <source>
        <dbReference type="ARBA" id="ARBA00023237"/>
    </source>
</evidence>
<dbReference type="EMBL" id="CP016895">
    <property type="protein sequence ID" value="AOA58815.1"/>
    <property type="molecule type" value="Genomic_DNA"/>
</dbReference>
<evidence type="ECO:0000313" key="11">
    <source>
        <dbReference type="Proteomes" id="UP000093391"/>
    </source>
</evidence>
<evidence type="ECO:0000256" key="2">
    <source>
        <dbReference type="ARBA" id="ARBA00022448"/>
    </source>
</evidence>
<evidence type="ECO:0000256" key="4">
    <source>
        <dbReference type="ARBA" id="ARBA00022692"/>
    </source>
</evidence>
<dbReference type="GO" id="GO:0009279">
    <property type="term" value="C:cell outer membrane"/>
    <property type="evidence" value="ECO:0007669"/>
    <property type="project" value="UniProtKB-SubCell"/>
</dbReference>
<comment type="similarity">
    <text evidence="1 7">Belongs to the outer membrane factor (OMF) (TC 1.B.17) family.</text>
</comment>